<protein>
    <recommendedName>
        <fullName evidence="6">RRM domain-containing protein</fullName>
    </recommendedName>
</protein>
<reference evidence="7 8" key="1">
    <citation type="submission" date="2024-03" db="EMBL/GenBank/DDBJ databases">
        <authorList>
            <person name="Martinez-Hernandez J."/>
        </authorList>
    </citation>
    <scope>NUCLEOTIDE SEQUENCE [LARGE SCALE GENOMIC DNA]</scope>
</reference>
<evidence type="ECO:0000259" key="6">
    <source>
        <dbReference type="PROSITE" id="PS50102"/>
    </source>
</evidence>
<dbReference type="InterPro" id="IPR050907">
    <property type="entry name" value="SRSF"/>
</dbReference>
<dbReference type="SMART" id="SM00360">
    <property type="entry name" value="RRM"/>
    <property type="match status" value="1"/>
</dbReference>
<name>A0AAV1W6L9_LUPLU</name>
<dbReference type="Pfam" id="PF00076">
    <property type="entry name" value="RRM_1"/>
    <property type="match status" value="1"/>
</dbReference>
<dbReference type="GO" id="GO:0003723">
    <property type="term" value="F:RNA binding"/>
    <property type="evidence" value="ECO:0007669"/>
    <property type="project" value="UniProtKB-UniRule"/>
</dbReference>
<gene>
    <name evidence="7" type="ORF">LLUT_LOCUS5661</name>
</gene>
<keyword evidence="1" id="KW-0507">mRNA processing</keyword>
<feature type="domain" description="RRM" evidence="6">
    <location>
        <begin position="63"/>
        <end position="140"/>
    </location>
</feature>
<dbReference type="CDD" id="cd00590">
    <property type="entry name" value="RRM_SF"/>
    <property type="match status" value="1"/>
</dbReference>
<evidence type="ECO:0000313" key="8">
    <source>
        <dbReference type="Proteomes" id="UP001497480"/>
    </source>
</evidence>
<dbReference type="PROSITE" id="PS50102">
    <property type="entry name" value="RRM"/>
    <property type="match status" value="1"/>
</dbReference>
<keyword evidence="8" id="KW-1185">Reference proteome</keyword>
<evidence type="ECO:0000256" key="4">
    <source>
        <dbReference type="PROSITE-ProRule" id="PRU00176"/>
    </source>
</evidence>
<dbReference type="PANTHER" id="PTHR23147">
    <property type="entry name" value="SERINE/ARGININE RICH SPLICING FACTOR"/>
    <property type="match status" value="1"/>
</dbReference>
<dbReference type="Proteomes" id="UP001497480">
    <property type="component" value="Unassembled WGS sequence"/>
</dbReference>
<accession>A0AAV1W6L9</accession>
<evidence type="ECO:0000256" key="5">
    <source>
        <dbReference type="SAM" id="MobiDB-lite"/>
    </source>
</evidence>
<dbReference type="Gene3D" id="3.30.70.330">
    <property type="match status" value="1"/>
</dbReference>
<dbReference type="InterPro" id="IPR012677">
    <property type="entry name" value="Nucleotide-bd_a/b_plait_sf"/>
</dbReference>
<dbReference type="InterPro" id="IPR000504">
    <property type="entry name" value="RRM_dom"/>
</dbReference>
<evidence type="ECO:0000256" key="3">
    <source>
        <dbReference type="ARBA" id="ARBA00023187"/>
    </source>
</evidence>
<organism evidence="7 8">
    <name type="scientific">Lupinus luteus</name>
    <name type="common">European yellow lupine</name>
    <dbReference type="NCBI Taxonomy" id="3873"/>
    <lineage>
        <taxon>Eukaryota</taxon>
        <taxon>Viridiplantae</taxon>
        <taxon>Streptophyta</taxon>
        <taxon>Embryophyta</taxon>
        <taxon>Tracheophyta</taxon>
        <taxon>Spermatophyta</taxon>
        <taxon>Magnoliopsida</taxon>
        <taxon>eudicotyledons</taxon>
        <taxon>Gunneridae</taxon>
        <taxon>Pentapetalae</taxon>
        <taxon>rosids</taxon>
        <taxon>fabids</taxon>
        <taxon>Fabales</taxon>
        <taxon>Fabaceae</taxon>
        <taxon>Papilionoideae</taxon>
        <taxon>50 kb inversion clade</taxon>
        <taxon>genistoids sensu lato</taxon>
        <taxon>core genistoids</taxon>
        <taxon>Genisteae</taxon>
        <taxon>Lupinus</taxon>
    </lineage>
</organism>
<keyword evidence="3" id="KW-0508">mRNA splicing</keyword>
<comment type="caution">
    <text evidence="7">The sequence shown here is derived from an EMBL/GenBank/DDBJ whole genome shotgun (WGS) entry which is preliminary data.</text>
</comment>
<proteinExistence type="predicted"/>
<evidence type="ECO:0000256" key="2">
    <source>
        <dbReference type="ARBA" id="ARBA00022728"/>
    </source>
</evidence>
<feature type="region of interest" description="Disordered" evidence="5">
    <location>
        <begin position="1"/>
        <end position="37"/>
    </location>
</feature>
<evidence type="ECO:0000256" key="1">
    <source>
        <dbReference type="ARBA" id="ARBA00022664"/>
    </source>
</evidence>
<dbReference type="GO" id="GO:0008380">
    <property type="term" value="P:RNA splicing"/>
    <property type="evidence" value="ECO:0007669"/>
    <property type="project" value="UniProtKB-KW"/>
</dbReference>
<dbReference type="GO" id="GO:0005681">
    <property type="term" value="C:spliceosomal complex"/>
    <property type="evidence" value="ECO:0007669"/>
    <property type="project" value="UniProtKB-KW"/>
</dbReference>
<sequence>MRVSPSRRILRSDSRPHANMQSSSRPRSTGRESRHNGVLHVLPRVSRGGGSKTNCWCHRSMFSSFYVTNFPEDFRSSDLWKLFQNMGRIKYVFIPLKRNKSGQRFTFIRFENVPDERKLAQTLDNTWIGNLKVFANVPRYLRTKTLLSSRVAPKVGQKVGSGLVSRVGRSYVDVFCGFRGKESPNNDHEVGFNPVLSNNVVEKDLHCSVVNDDLNWIRFCVVGRTVDTVTPSEVSELLKEVGMLSFLARPLGDNMVLLALVDGECIQEVMCELVMEGVELQGVSLGGLSGFNEVVRSSLGMFPMVQR</sequence>
<dbReference type="InterPro" id="IPR035979">
    <property type="entry name" value="RBD_domain_sf"/>
</dbReference>
<dbReference type="SUPFAM" id="SSF54928">
    <property type="entry name" value="RNA-binding domain, RBD"/>
    <property type="match status" value="1"/>
</dbReference>
<dbReference type="GO" id="GO:0006397">
    <property type="term" value="P:mRNA processing"/>
    <property type="evidence" value="ECO:0007669"/>
    <property type="project" value="UniProtKB-KW"/>
</dbReference>
<evidence type="ECO:0000313" key="7">
    <source>
        <dbReference type="EMBL" id="CAL0304601.1"/>
    </source>
</evidence>
<dbReference type="EMBL" id="CAXHTB010000004">
    <property type="protein sequence ID" value="CAL0304601.1"/>
    <property type="molecule type" value="Genomic_DNA"/>
</dbReference>
<keyword evidence="2" id="KW-0747">Spliceosome</keyword>
<dbReference type="AlphaFoldDB" id="A0AAV1W6L9"/>
<keyword evidence="4" id="KW-0694">RNA-binding</keyword>